<dbReference type="AlphaFoldDB" id="A0A644YD10"/>
<name>A0A644YD10_9ZZZZ</name>
<accession>A0A644YD10</accession>
<protein>
    <submittedName>
        <fullName evidence="1">Uncharacterized protein</fullName>
    </submittedName>
</protein>
<comment type="caution">
    <text evidence="1">The sequence shown here is derived from an EMBL/GenBank/DDBJ whole genome shotgun (WGS) entry which is preliminary data.</text>
</comment>
<dbReference type="EMBL" id="VSSQ01004257">
    <property type="protein sequence ID" value="MPM24413.1"/>
    <property type="molecule type" value="Genomic_DNA"/>
</dbReference>
<proteinExistence type="predicted"/>
<reference evidence="1" key="1">
    <citation type="submission" date="2019-08" db="EMBL/GenBank/DDBJ databases">
        <authorList>
            <person name="Kucharzyk K."/>
            <person name="Murdoch R.W."/>
            <person name="Higgins S."/>
            <person name="Loffler F."/>
        </authorList>
    </citation>
    <scope>NUCLEOTIDE SEQUENCE</scope>
</reference>
<gene>
    <name evidence="1" type="ORF">SDC9_70895</name>
</gene>
<evidence type="ECO:0000313" key="1">
    <source>
        <dbReference type="EMBL" id="MPM24413.1"/>
    </source>
</evidence>
<organism evidence="1">
    <name type="scientific">bioreactor metagenome</name>
    <dbReference type="NCBI Taxonomy" id="1076179"/>
    <lineage>
        <taxon>unclassified sequences</taxon>
        <taxon>metagenomes</taxon>
        <taxon>ecological metagenomes</taxon>
    </lineage>
</organism>
<sequence>MNLEQIKQNYSEFEDYKIEFIAKNEAGGLEPEVIPILINEINKRGLNPDLIKGIEAQTKELTDSEINELKSKIANLTCPECGHKNGQLVGSIIRTVKSFILLTSYKKVPVITCKTCAEKKRKNAIISTALLGWWGIPFGLFRTPIALIATLKDKDKAEEISESIITRFAIGNIGEIRTNWDKDEKLVELIRHLNNLK</sequence>